<keyword evidence="3" id="KW-1185">Reference proteome</keyword>
<dbReference type="EMBL" id="JBHTJN010000012">
    <property type="protein sequence ID" value="MFD0966746.1"/>
    <property type="molecule type" value="Genomic_DNA"/>
</dbReference>
<reference evidence="3" key="1">
    <citation type="journal article" date="2019" name="Int. J. Syst. Evol. Microbiol.">
        <title>The Global Catalogue of Microorganisms (GCM) 10K type strain sequencing project: providing services to taxonomists for standard genome sequencing and annotation.</title>
        <authorList>
            <consortium name="The Broad Institute Genomics Platform"/>
            <consortium name="The Broad Institute Genome Sequencing Center for Infectious Disease"/>
            <person name="Wu L."/>
            <person name="Ma J."/>
        </authorList>
    </citation>
    <scope>NUCLEOTIDE SEQUENCE [LARGE SCALE GENOMIC DNA]</scope>
    <source>
        <strain evidence="3">CCUG 61707</strain>
    </source>
</reference>
<evidence type="ECO:0000259" key="1">
    <source>
        <dbReference type="PROSITE" id="PS50234"/>
    </source>
</evidence>
<dbReference type="PIRSF" id="PIRSF020634">
    <property type="entry name" value="TerY_vWA"/>
    <property type="match status" value="1"/>
</dbReference>
<dbReference type="Gene3D" id="3.40.50.410">
    <property type="entry name" value="von Willebrand factor, type A domain"/>
    <property type="match status" value="1"/>
</dbReference>
<dbReference type="PROSITE" id="PS50234">
    <property type="entry name" value="VWFA"/>
    <property type="match status" value="1"/>
</dbReference>
<dbReference type="InterPro" id="IPR011392">
    <property type="entry name" value="Tellurite-R_TerY"/>
</dbReference>
<evidence type="ECO:0000313" key="3">
    <source>
        <dbReference type="Proteomes" id="UP001596996"/>
    </source>
</evidence>
<dbReference type="InterPro" id="IPR036465">
    <property type="entry name" value="vWFA_dom_sf"/>
</dbReference>
<feature type="domain" description="VWFA" evidence="1">
    <location>
        <begin position="15"/>
        <end position="195"/>
    </location>
</feature>
<dbReference type="Proteomes" id="UP001596996">
    <property type="component" value="Unassembled WGS sequence"/>
</dbReference>
<dbReference type="SUPFAM" id="SSF53300">
    <property type="entry name" value="vWA-like"/>
    <property type="match status" value="1"/>
</dbReference>
<accession>A0ABW3IAN4</accession>
<dbReference type="RefSeq" id="WP_380821424.1">
    <property type="nucleotide sequence ID" value="NZ_JBHTJN010000012.1"/>
</dbReference>
<proteinExistence type="predicted"/>
<gene>
    <name evidence="2" type="ORF">ACFQ02_07830</name>
</gene>
<evidence type="ECO:0000313" key="2">
    <source>
        <dbReference type="EMBL" id="MFD0966746.1"/>
    </source>
</evidence>
<protein>
    <submittedName>
        <fullName evidence="2">VWA domain-containing protein</fullName>
    </submittedName>
</protein>
<dbReference type="SMART" id="SM00327">
    <property type="entry name" value="VWA"/>
    <property type="match status" value="1"/>
</dbReference>
<comment type="caution">
    <text evidence="2">The sequence shown here is derived from an EMBL/GenBank/DDBJ whole genome shotgun (WGS) entry which is preliminary data.</text>
</comment>
<name>A0ABW3IAN4_9PAST</name>
<sequence>MSFNDLIDNPTPRCPCLLVLDTSGSMSGAPIQQLNAGVKQFIRALQDDDTAKHSVEVAIMVAGEMVEEVMPFTTASHIEQTITFEACGLTPLGEAVSRGLDMLEQRKAEYQQTGTSYYQPWLVVISDGAPTDDWLPAAARAKSLADNRKLISLPVGVDSADMDILGEFSNRPALKLNGLKFAQFFQWLSASMSRVSNSNVGDQVGLPPVDGWAAI</sequence>
<dbReference type="InterPro" id="IPR002035">
    <property type="entry name" value="VWF_A"/>
</dbReference>
<dbReference type="Pfam" id="PF00092">
    <property type="entry name" value="VWA"/>
    <property type="match status" value="1"/>
</dbReference>
<organism evidence="2 3">
    <name type="scientific">Seminibacterium arietis</name>
    <dbReference type="NCBI Taxonomy" id="1173502"/>
    <lineage>
        <taxon>Bacteria</taxon>
        <taxon>Pseudomonadati</taxon>
        <taxon>Pseudomonadota</taxon>
        <taxon>Gammaproteobacteria</taxon>
        <taxon>Pasteurellales</taxon>
        <taxon>Pasteurellaceae</taxon>
        <taxon>Seminibacterium</taxon>
    </lineage>
</organism>